<dbReference type="AlphaFoldDB" id="A0AA36GJ02"/>
<evidence type="ECO:0000256" key="5">
    <source>
        <dbReference type="SAM" id="Phobius"/>
    </source>
</evidence>
<feature type="transmembrane region" description="Helical" evidence="5">
    <location>
        <begin position="17"/>
        <end position="40"/>
    </location>
</feature>
<accession>A0AA36GJ02</accession>
<keyword evidence="5" id="KW-1133">Transmembrane helix</keyword>
<feature type="compositionally biased region" description="Pro residues" evidence="4">
    <location>
        <begin position="121"/>
        <end position="133"/>
    </location>
</feature>
<evidence type="ECO:0000313" key="7">
    <source>
        <dbReference type="EMBL" id="CAJ0587649.1"/>
    </source>
</evidence>
<dbReference type="Pfam" id="PF01391">
    <property type="entry name" value="Collagen"/>
    <property type="match status" value="1"/>
</dbReference>
<organism evidence="7 8">
    <name type="scientific">Mesorhabditis spiculigera</name>
    <dbReference type="NCBI Taxonomy" id="96644"/>
    <lineage>
        <taxon>Eukaryota</taxon>
        <taxon>Metazoa</taxon>
        <taxon>Ecdysozoa</taxon>
        <taxon>Nematoda</taxon>
        <taxon>Chromadorea</taxon>
        <taxon>Rhabditida</taxon>
        <taxon>Rhabditina</taxon>
        <taxon>Rhabditomorpha</taxon>
        <taxon>Rhabditoidea</taxon>
        <taxon>Rhabditidae</taxon>
        <taxon>Mesorhabditinae</taxon>
        <taxon>Mesorhabditis</taxon>
    </lineage>
</organism>
<keyword evidence="8" id="KW-1185">Reference proteome</keyword>
<keyword evidence="5" id="KW-0472">Membrane</keyword>
<feature type="region of interest" description="Disordered" evidence="4">
    <location>
        <begin position="85"/>
        <end position="196"/>
    </location>
</feature>
<feature type="compositionally biased region" description="Low complexity" evidence="4">
    <location>
        <begin position="153"/>
        <end position="183"/>
    </location>
</feature>
<feature type="domain" description="Nematode cuticle collagen N-terminal" evidence="6">
    <location>
        <begin position="16"/>
        <end position="68"/>
    </location>
</feature>
<evidence type="ECO:0000256" key="3">
    <source>
        <dbReference type="ARBA" id="ARBA00023157"/>
    </source>
</evidence>
<dbReference type="GO" id="GO:0042302">
    <property type="term" value="F:structural constituent of cuticle"/>
    <property type="evidence" value="ECO:0007669"/>
    <property type="project" value="InterPro"/>
</dbReference>
<keyword evidence="3" id="KW-1015">Disulfide bond</keyword>
<evidence type="ECO:0000256" key="4">
    <source>
        <dbReference type="SAM" id="MobiDB-lite"/>
    </source>
</evidence>
<protein>
    <recommendedName>
        <fullName evidence="6">Nematode cuticle collagen N-terminal domain-containing protein</fullName>
    </recommendedName>
</protein>
<evidence type="ECO:0000313" key="8">
    <source>
        <dbReference type="Proteomes" id="UP001177023"/>
    </source>
</evidence>
<comment type="caution">
    <text evidence="7">The sequence shown here is derived from an EMBL/GenBank/DDBJ whole genome shotgun (WGS) entry which is preliminary data.</text>
</comment>
<reference evidence="7" key="1">
    <citation type="submission" date="2023-06" db="EMBL/GenBank/DDBJ databases">
        <authorList>
            <person name="Delattre M."/>
        </authorList>
    </citation>
    <scope>NUCLEOTIDE SEQUENCE</scope>
    <source>
        <strain evidence="7">AF72</strain>
    </source>
</reference>
<keyword evidence="5" id="KW-0812">Transmembrane</keyword>
<feature type="compositionally biased region" description="Gly residues" evidence="4">
    <location>
        <begin position="143"/>
        <end position="152"/>
    </location>
</feature>
<gene>
    <name evidence="7" type="ORF">MSPICULIGERA_LOCUS25605</name>
</gene>
<dbReference type="PANTHER" id="PTHR24637">
    <property type="entry name" value="COLLAGEN"/>
    <property type="match status" value="1"/>
</dbReference>
<proteinExistence type="predicted"/>
<dbReference type="EMBL" id="CATQJA010002710">
    <property type="protein sequence ID" value="CAJ0587649.1"/>
    <property type="molecule type" value="Genomic_DNA"/>
</dbReference>
<comment type="subunit">
    <text evidence="1">Collagen polypeptide chains are complexed within the cuticle by disulfide bonds and other types of covalent cross-links.</text>
</comment>
<sequence length="196" mass="19835">MEEEKRIAAQADSLKRVAFMGVSISTMAVVVCVLGVPLMYSHIQRVHTHMQHEVDFCRSRSGNVFKELAKANVLIQVEQGVRDKRAVARRQAGGGPGSNGQPGGQGLPGAPGRVNHVPGGRGPPGPPGPPGQPGPNGNDGQPGNAGGKGPRGPLGDAGQPGQPGNDGAPGASGDNGNDGNQGSCDHCPIPRTAPGY</sequence>
<evidence type="ECO:0000259" key="6">
    <source>
        <dbReference type="SMART" id="SM01088"/>
    </source>
</evidence>
<dbReference type="SMART" id="SM01088">
    <property type="entry name" value="Col_cuticle_N"/>
    <property type="match status" value="1"/>
</dbReference>
<dbReference type="Proteomes" id="UP001177023">
    <property type="component" value="Unassembled WGS sequence"/>
</dbReference>
<dbReference type="InterPro" id="IPR008160">
    <property type="entry name" value="Collagen"/>
</dbReference>
<name>A0AA36GJ02_9BILA</name>
<keyword evidence="2" id="KW-0677">Repeat</keyword>
<dbReference type="Pfam" id="PF01484">
    <property type="entry name" value="Col_cuticle_N"/>
    <property type="match status" value="1"/>
</dbReference>
<evidence type="ECO:0000256" key="1">
    <source>
        <dbReference type="ARBA" id="ARBA00011518"/>
    </source>
</evidence>
<dbReference type="PANTHER" id="PTHR24637:SF315">
    <property type="entry name" value="CUTICLE COLLAGEN 40"/>
    <property type="match status" value="1"/>
</dbReference>
<evidence type="ECO:0000256" key="2">
    <source>
        <dbReference type="ARBA" id="ARBA00022737"/>
    </source>
</evidence>
<dbReference type="InterPro" id="IPR002486">
    <property type="entry name" value="Col_cuticle_N"/>
</dbReference>
<feature type="non-terminal residue" evidence="7">
    <location>
        <position position="1"/>
    </location>
</feature>
<feature type="compositionally biased region" description="Gly residues" evidence="4">
    <location>
        <begin position="92"/>
        <end position="109"/>
    </location>
</feature>